<evidence type="ECO:0000259" key="1">
    <source>
        <dbReference type="Pfam" id="PF00078"/>
    </source>
</evidence>
<protein>
    <recommendedName>
        <fullName evidence="1">Reverse transcriptase domain-containing protein</fullName>
    </recommendedName>
</protein>
<name>A5E809_LODEL</name>
<dbReference type="Gene3D" id="3.10.10.10">
    <property type="entry name" value="HIV Type 1 Reverse Transcriptase, subunit A, domain 1"/>
    <property type="match status" value="1"/>
</dbReference>
<dbReference type="InParanoid" id="A5E809"/>
<keyword evidence="3" id="KW-1185">Reference proteome</keyword>
<dbReference type="InterPro" id="IPR053134">
    <property type="entry name" value="RNA-dir_DNA_polymerase"/>
</dbReference>
<evidence type="ECO:0000313" key="3">
    <source>
        <dbReference type="Proteomes" id="UP000001996"/>
    </source>
</evidence>
<dbReference type="Gene3D" id="3.30.70.270">
    <property type="match status" value="1"/>
</dbReference>
<organism evidence="2 3">
    <name type="scientific">Lodderomyces elongisporus (strain ATCC 11503 / CBS 2605 / JCM 1781 / NBRC 1676 / NRRL YB-4239)</name>
    <name type="common">Yeast</name>
    <name type="synonym">Saccharomyces elongisporus</name>
    <dbReference type="NCBI Taxonomy" id="379508"/>
    <lineage>
        <taxon>Eukaryota</taxon>
        <taxon>Fungi</taxon>
        <taxon>Dikarya</taxon>
        <taxon>Ascomycota</taxon>
        <taxon>Saccharomycotina</taxon>
        <taxon>Pichiomycetes</taxon>
        <taxon>Debaryomycetaceae</taxon>
        <taxon>Candida/Lodderomyces clade</taxon>
        <taxon>Lodderomyces</taxon>
    </lineage>
</organism>
<proteinExistence type="predicted"/>
<dbReference type="eggNOG" id="KOG0017">
    <property type="taxonomic scope" value="Eukaryota"/>
</dbReference>
<dbReference type="InterPro" id="IPR000477">
    <property type="entry name" value="RT_dom"/>
</dbReference>
<dbReference type="AlphaFoldDB" id="A5E809"/>
<reference evidence="2 3" key="1">
    <citation type="journal article" date="2009" name="Nature">
        <title>Evolution of pathogenicity and sexual reproduction in eight Candida genomes.</title>
        <authorList>
            <person name="Butler G."/>
            <person name="Rasmussen M.D."/>
            <person name="Lin M.F."/>
            <person name="Santos M.A."/>
            <person name="Sakthikumar S."/>
            <person name="Munro C.A."/>
            <person name="Rheinbay E."/>
            <person name="Grabherr M."/>
            <person name="Forche A."/>
            <person name="Reedy J.L."/>
            <person name="Agrafioti I."/>
            <person name="Arnaud M.B."/>
            <person name="Bates S."/>
            <person name="Brown A.J."/>
            <person name="Brunke S."/>
            <person name="Costanzo M.C."/>
            <person name="Fitzpatrick D.A."/>
            <person name="de Groot P.W."/>
            <person name="Harris D."/>
            <person name="Hoyer L.L."/>
            <person name="Hube B."/>
            <person name="Klis F.M."/>
            <person name="Kodira C."/>
            <person name="Lennard N."/>
            <person name="Logue M.E."/>
            <person name="Martin R."/>
            <person name="Neiman A.M."/>
            <person name="Nikolaou E."/>
            <person name="Quail M.A."/>
            <person name="Quinn J."/>
            <person name="Santos M.C."/>
            <person name="Schmitzberger F.F."/>
            <person name="Sherlock G."/>
            <person name="Shah P."/>
            <person name="Silverstein K.A."/>
            <person name="Skrzypek M.S."/>
            <person name="Soll D."/>
            <person name="Staggs R."/>
            <person name="Stansfield I."/>
            <person name="Stumpf M.P."/>
            <person name="Sudbery P.E."/>
            <person name="Srikantha T."/>
            <person name="Zeng Q."/>
            <person name="Berman J."/>
            <person name="Berriman M."/>
            <person name="Heitman J."/>
            <person name="Gow N.A."/>
            <person name="Lorenz M.C."/>
            <person name="Birren B.W."/>
            <person name="Kellis M."/>
            <person name="Cuomo C.A."/>
        </authorList>
    </citation>
    <scope>NUCLEOTIDE SEQUENCE [LARGE SCALE GENOMIC DNA]</scope>
    <source>
        <strain evidence="3">ATCC 11503 / BCRC 21390 / CBS 2605 / JCM 1781 / NBRC 1676 / NRRL YB-4239</strain>
    </source>
</reference>
<dbReference type="InterPro" id="IPR043128">
    <property type="entry name" value="Rev_trsase/Diguanyl_cyclase"/>
</dbReference>
<evidence type="ECO:0000313" key="2">
    <source>
        <dbReference type="EMBL" id="EDK47567.1"/>
    </source>
</evidence>
<dbReference type="VEuPathDB" id="FungiDB:LELG_05748"/>
<dbReference type="SUPFAM" id="SSF56672">
    <property type="entry name" value="DNA/RNA polymerases"/>
    <property type="match status" value="1"/>
</dbReference>
<dbReference type="OMA" id="IKEGHEY"/>
<dbReference type="InterPro" id="IPR043502">
    <property type="entry name" value="DNA/RNA_pol_sf"/>
</dbReference>
<dbReference type="PANTHER" id="PTHR24559">
    <property type="entry name" value="TRANSPOSON TY3-I GAG-POL POLYPROTEIN"/>
    <property type="match status" value="1"/>
</dbReference>
<dbReference type="STRING" id="379508.A5E809"/>
<dbReference type="Proteomes" id="UP000001996">
    <property type="component" value="Unassembled WGS sequence"/>
</dbReference>
<dbReference type="Pfam" id="PF00078">
    <property type="entry name" value="RVT_1"/>
    <property type="match status" value="1"/>
</dbReference>
<dbReference type="PANTHER" id="PTHR24559:SF440">
    <property type="entry name" value="RIBONUCLEASE H"/>
    <property type="match status" value="1"/>
</dbReference>
<dbReference type="HOGENOM" id="CLU_000384_42_10_1"/>
<accession>A5E809</accession>
<dbReference type="CDD" id="cd01647">
    <property type="entry name" value="RT_LTR"/>
    <property type="match status" value="1"/>
</dbReference>
<gene>
    <name evidence="2" type="ORF">LELG_05748</name>
</gene>
<dbReference type="OrthoDB" id="2254302at2759"/>
<sequence>MKSNATLPPKRPLPKYTVAAQQAISDHVQDLLTHGLIKRSSSYHYNIPAAIPKKNGSYRIVYDFRGANSITIPLPSTWRNFRELLQGSRGSTFFSTIDLLSAYHQLRVHPSTSKWTTFWTPLGKFQFKVLPFGLITAKVFGRYMTKLFSDMPFVRTYLDDILVFSTTAAQHYHHLKLVLERLSTNRHTVNWDKSVFAQKEIQMGWSCSQQG</sequence>
<dbReference type="EMBL" id="CH981534">
    <property type="protein sequence ID" value="EDK47567.1"/>
    <property type="molecule type" value="Genomic_DNA"/>
</dbReference>
<feature type="domain" description="Reverse transcriptase" evidence="1">
    <location>
        <begin position="51"/>
        <end position="202"/>
    </location>
</feature>